<keyword evidence="2" id="KW-1185">Reference proteome</keyword>
<dbReference type="EMBL" id="VDMP01000020">
    <property type="protein sequence ID" value="TNM42789.1"/>
    <property type="molecule type" value="Genomic_DNA"/>
</dbReference>
<dbReference type="RefSeq" id="WP_139622186.1">
    <property type="nucleotide sequence ID" value="NZ_VDMP01000020.1"/>
</dbReference>
<evidence type="ECO:0000313" key="1">
    <source>
        <dbReference type="EMBL" id="TNM42789.1"/>
    </source>
</evidence>
<organism evidence="1 2">
    <name type="scientific">Nocardioides albidus</name>
    <dbReference type="NCBI Taxonomy" id="1517589"/>
    <lineage>
        <taxon>Bacteria</taxon>
        <taxon>Bacillati</taxon>
        <taxon>Actinomycetota</taxon>
        <taxon>Actinomycetes</taxon>
        <taxon>Propionibacteriales</taxon>
        <taxon>Nocardioidaceae</taxon>
        <taxon>Nocardioides</taxon>
    </lineage>
</organism>
<dbReference type="AlphaFoldDB" id="A0A5C4W5N1"/>
<accession>A0A5C4W5N1</accession>
<protein>
    <submittedName>
        <fullName evidence="1">Uncharacterized protein</fullName>
    </submittedName>
</protein>
<gene>
    <name evidence="1" type="ORF">FHP29_07235</name>
</gene>
<sequence>MSLPDLFLPDLSLPDPLIRIADSWSVALQQRARRNAMVALTACTQRRAEREDVEAFLAARAEARRTESVSLHA</sequence>
<evidence type="ECO:0000313" key="2">
    <source>
        <dbReference type="Proteomes" id="UP000313231"/>
    </source>
</evidence>
<dbReference type="OrthoDB" id="3790630at2"/>
<proteinExistence type="predicted"/>
<comment type="caution">
    <text evidence="1">The sequence shown here is derived from an EMBL/GenBank/DDBJ whole genome shotgun (WGS) entry which is preliminary data.</text>
</comment>
<reference evidence="1 2" key="1">
    <citation type="journal article" date="2016" name="Int. J. Syst. Evol. Microbiol.">
        <title>Nocardioides albidus sp. nov., an actinobacterium isolated from garden soil.</title>
        <authorList>
            <person name="Singh H."/>
            <person name="Du J."/>
            <person name="Trinh H."/>
            <person name="Won K."/>
            <person name="Yang J.E."/>
            <person name="Yin C."/>
            <person name="Kook M."/>
            <person name="Yi T.H."/>
        </authorList>
    </citation>
    <scope>NUCLEOTIDE SEQUENCE [LARGE SCALE GENOMIC DNA]</scope>
    <source>
        <strain evidence="1 2">CCTCC AB 2015297</strain>
    </source>
</reference>
<dbReference type="Proteomes" id="UP000313231">
    <property type="component" value="Unassembled WGS sequence"/>
</dbReference>
<name>A0A5C4W5N1_9ACTN</name>